<gene>
    <name evidence="2" type="ORF">IE077_003658</name>
</gene>
<sequence length="392" mass="43657">MSVLPSNSTPASSHGPAKSLLPSTGSAAPSLPFLGDDDDWDFSPEYAQFLADKFPPEDLPLFADSTPADISDKPAFQALQSILYDDETPESLAAHFKVTGNAFLKEGKKWYADAYICYSKGIEQNCKDAELHSQLYANRAQVSFLKGDWVKCVDDCKRSFESNPNNVKACYRAASASIKLELYQNALQFVEQGLKMDSTPENSRNALLHMKELCHTRLQSIKEAKSRAIRDKALQMSASNETICNTLLKRGINVILPVSELFPGSDAAISVNTAGTFIWPVLLLLEEVGIKETIVAFAENLSFSDYLKELYPGTPPFPDWDEGGNHVWHKLNVYYQPFESEDQPIYKVPQDMLLSNVLNSVKTASKTLCFHITIKSSSLEEKFLSQYNVIKL</sequence>
<dbReference type="Gene3D" id="1.25.40.10">
    <property type="entry name" value="Tetratricopeptide repeat domain"/>
    <property type="match status" value="1"/>
</dbReference>
<dbReference type="SUPFAM" id="SSF48452">
    <property type="entry name" value="TPR-like"/>
    <property type="match status" value="1"/>
</dbReference>
<feature type="region of interest" description="Disordered" evidence="1">
    <location>
        <begin position="1"/>
        <end position="24"/>
    </location>
</feature>
<keyword evidence="3" id="KW-1185">Reference proteome</keyword>
<proteinExistence type="predicted"/>
<accession>A0ABQ7J7T9</accession>
<reference evidence="2 3" key="1">
    <citation type="journal article" date="2020" name="bioRxiv">
        <title>Metabolic contributions of an alphaproteobacterial endosymbiont in the apicomplexan Cardiosporidium cionae.</title>
        <authorList>
            <person name="Hunter E.S."/>
            <person name="Paight C.J."/>
            <person name="Lane C.E."/>
        </authorList>
    </citation>
    <scope>NUCLEOTIDE SEQUENCE [LARGE SCALE GENOMIC DNA]</scope>
    <source>
        <strain evidence="2">ESH_2018</strain>
    </source>
</reference>
<dbReference type="InterPro" id="IPR019734">
    <property type="entry name" value="TPR_rpt"/>
</dbReference>
<protein>
    <submittedName>
        <fullName evidence="2">Tetratricopeptide repeat-containing protein</fullName>
    </submittedName>
</protein>
<feature type="compositionally biased region" description="Polar residues" evidence="1">
    <location>
        <begin position="1"/>
        <end position="12"/>
    </location>
</feature>
<evidence type="ECO:0000313" key="2">
    <source>
        <dbReference type="EMBL" id="KAF8820036.1"/>
    </source>
</evidence>
<evidence type="ECO:0000313" key="3">
    <source>
        <dbReference type="Proteomes" id="UP000823046"/>
    </source>
</evidence>
<dbReference type="InterPro" id="IPR011990">
    <property type="entry name" value="TPR-like_helical_dom_sf"/>
</dbReference>
<dbReference type="Pfam" id="PF12895">
    <property type="entry name" value="ANAPC3"/>
    <property type="match status" value="1"/>
</dbReference>
<name>A0ABQ7J7T9_9APIC</name>
<evidence type="ECO:0000256" key="1">
    <source>
        <dbReference type="SAM" id="MobiDB-lite"/>
    </source>
</evidence>
<dbReference type="Proteomes" id="UP000823046">
    <property type="component" value="Unassembled WGS sequence"/>
</dbReference>
<dbReference type="EMBL" id="JADAQX010000504">
    <property type="protein sequence ID" value="KAF8820036.1"/>
    <property type="molecule type" value="Genomic_DNA"/>
</dbReference>
<dbReference type="CDD" id="cd21377">
    <property type="entry name" value="CTWD_Cns1-like"/>
    <property type="match status" value="1"/>
</dbReference>
<comment type="caution">
    <text evidence="2">The sequence shown here is derived from an EMBL/GenBank/DDBJ whole genome shotgun (WGS) entry which is preliminary data.</text>
</comment>
<dbReference type="SMART" id="SM00028">
    <property type="entry name" value="TPR"/>
    <property type="match status" value="2"/>
</dbReference>
<dbReference type="PANTHER" id="PTHR46035">
    <property type="entry name" value="TETRATRICOPEPTIDE REPEAT PROTEIN 4"/>
    <property type="match status" value="1"/>
</dbReference>
<dbReference type="PANTHER" id="PTHR46035:SF1">
    <property type="entry name" value="TETRATRICOPEPTIDE REPEAT PROTEIN 4"/>
    <property type="match status" value="1"/>
</dbReference>
<organism evidence="2 3">
    <name type="scientific">Cardiosporidium cionae</name>
    <dbReference type="NCBI Taxonomy" id="476202"/>
    <lineage>
        <taxon>Eukaryota</taxon>
        <taxon>Sar</taxon>
        <taxon>Alveolata</taxon>
        <taxon>Apicomplexa</taxon>
        <taxon>Aconoidasida</taxon>
        <taxon>Nephromycida</taxon>
        <taxon>Cardiosporidium</taxon>
    </lineage>
</organism>